<feature type="compositionally biased region" description="Basic residues" evidence="9">
    <location>
        <begin position="184"/>
        <end position="202"/>
    </location>
</feature>
<dbReference type="Proteomes" id="UP000011518">
    <property type="component" value="Unassembled WGS sequence"/>
</dbReference>
<accession>L9KVU0</accession>
<keyword evidence="8" id="KW-0325">Glycoprotein</keyword>
<dbReference type="STRING" id="246437.L9KVU0"/>
<dbReference type="Pfam" id="PF00714">
    <property type="entry name" value="IFN-gamma"/>
    <property type="match status" value="1"/>
</dbReference>
<keyword evidence="4" id="KW-0202">Cytokine</keyword>
<dbReference type="FunFam" id="1.20.1250.10:FF:000007">
    <property type="entry name" value="Interferon gamma"/>
    <property type="match status" value="1"/>
</dbReference>
<dbReference type="SUPFAM" id="SSF47266">
    <property type="entry name" value="4-helical cytokines"/>
    <property type="match status" value="1"/>
</dbReference>
<keyword evidence="10" id="KW-1133">Transmembrane helix</keyword>
<dbReference type="AlphaFoldDB" id="L9KVU0"/>
<dbReference type="GO" id="GO:0001774">
    <property type="term" value="P:microglial cell activation"/>
    <property type="evidence" value="ECO:0007669"/>
    <property type="project" value="UniProtKB-ARBA"/>
</dbReference>
<evidence type="ECO:0000256" key="1">
    <source>
        <dbReference type="ARBA" id="ARBA00004613"/>
    </source>
</evidence>
<reference evidence="12" key="2">
    <citation type="journal article" date="2013" name="Nat. Commun.">
        <title>Genome of the Chinese tree shrew.</title>
        <authorList>
            <person name="Fan Y."/>
            <person name="Huang Z.Y."/>
            <person name="Cao C.C."/>
            <person name="Chen C.S."/>
            <person name="Chen Y.X."/>
            <person name="Fan D.D."/>
            <person name="He J."/>
            <person name="Hou H.L."/>
            <person name="Hu L."/>
            <person name="Hu X.T."/>
            <person name="Jiang X.T."/>
            <person name="Lai R."/>
            <person name="Lang Y.S."/>
            <person name="Liang B."/>
            <person name="Liao S.G."/>
            <person name="Mu D."/>
            <person name="Ma Y.Y."/>
            <person name="Niu Y.Y."/>
            <person name="Sun X.Q."/>
            <person name="Xia J.Q."/>
            <person name="Xiao J."/>
            <person name="Xiong Z.Q."/>
            <person name="Xu L."/>
            <person name="Yang L."/>
            <person name="Zhang Y."/>
            <person name="Zhao W."/>
            <person name="Zhao X.D."/>
            <person name="Zheng Y.T."/>
            <person name="Zhou J.M."/>
            <person name="Zhu Y.B."/>
            <person name="Zhang G.J."/>
            <person name="Wang J."/>
            <person name="Yao Y.G."/>
        </authorList>
    </citation>
    <scope>NUCLEOTIDE SEQUENCE [LARGE SCALE GENOMIC DNA]</scope>
</reference>
<dbReference type="InterPro" id="IPR009079">
    <property type="entry name" value="4_helix_cytokine-like_core"/>
</dbReference>
<evidence type="ECO:0000256" key="4">
    <source>
        <dbReference type="ARBA" id="ARBA00022514"/>
    </source>
</evidence>
<evidence type="ECO:0000256" key="9">
    <source>
        <dbReference type="SAM" id="MobiDB-lite"/>
    </source>
</evidence>
<evidence type="ECO:0000256" key="8">
    <source>
        <dbReference type="ARBA" id="ARBA00023180"/>
    </source>
</evidence>
<keyword evidence="6" id="KW-0341">Growth regulation</keyword>
<organism evidence="11 12">
    <name type="scientific">Tupaia chinensis</name>
    <name type="common">Chinese tree shrew</name>
    <name type="synonym">Tupaia belangeri chinensis</name>
    <dbReference type="NCBI Taxonomy" id="246437"/>
    <lineage>
        <taxon>Eukaryota</taxon>
        <taxon>Metazoa</taxon>
        <taxon>Chordata</taxon>
        <taxon>Craniata</taxon>
        <taxon>Vertebrata</taxon>
        <taxon>Euteleostomi</taxon>
        <taxon>Mammalia</taxon>
        <taxon>Eutheria</taxon>
        <taxon>Euarchontoglires</taxon>
        <taxon>Scandentia</taxon>
        <taxon>Tupaiidae</taxon>
        <taxon>Tupaia</taxon>
    </lineage>
</organism>
<keyword evidence="7" id="KW-0051">Antiviral defense</keyword>
<dbReference type="GO" id="GO:0051607">
    <property type="term" value="P:defense response to virus"/>
    <property type="evidence" value="ECO:0007669"/>
    <property type="project" value="UniProtKB-KW"/>
</dbReference>
<evidence type="ECO:0000256" key="2">
    <source>
        <dbReference type="ARBA" id="ARBA00007566"/>
    </source>
</evidence>
<feature type="region of interest" description="Disordered" evidence="9">
    <location>
        <begin position="183"/>
        <end position="202"/>
    </location>
</feature>
<name>L9KVU0_TUPCH</name>
<reference evidence="12" key="1">
    <citation type="submission" date="2012-07" db="EMBL/GenBank/DDBJ databases">
        <title>Genome of the Chinese tree shrew, a rising model animal genetically related to primates.</title>
        <authorList>
            <person name="Zhang G."/>
            <person name="Fan Y."/>
            <person name="Yao Y."/>
            <person name="Huang Z."/>
        </authorList>
    </citation>
    <scope>NUCLEOTIDE SEQUENCE [LARGE SCALE GENOMIC DNA]</scope>
</reference>
<keyword evidence="10" id="KW-0472">Membrane</keyword>
<dbReference type="InParanoid" id="L9KVU0"/>
<dbReference type="Gene3D" id="1.20.1250.10">
    <property type="match status" value="1"/>
</dbReference>
<dbReference type="eggNOG" id="ENOG502SBGW">
    <property type="taxonomic scope" value="Eukaryota"/>
</dbReference>
<evidence type="ECO:0000256" key="6">
    <source>
        <dbReference type="ARBA" id="ARBA00022604"/>
    </source>
</evidence>
<feature type="transmembrane region" description="Helical" evidence="10">
    <location>
        <begin position="39"/>
        <end position="61"/>
    </location>
</feature>
<comment type="subcellular location">
    <subcellularLocation>
        <location evidence="1">Secreted</location>
    </subcellularLocation>
</comment>
<keyword evidence="5" id="KW-0964">Secreted</keyword>
<evidence type="ECO:0000256" key="5">
    <source>
        <dbReference type="ARBA" id="ARBA00022525"/>
    </source>
</evidence>
<dbReference type="GO" id="GO:0005133">
    <property type="term" value="F:type II interferon receptor binding"/>
    <property type="evidence" value="ECO:0007669"/>
    <property type="project" value="InterPro"/>
</dbReference>
<dbReference type="PIRSF" id="PIRSF001936">
    <property type="entry name" value="IFN-gamma"/>
    <property type="match status" value="1"/>
</dbReference>
<gene>
    <name evidence="11" type="ORF">TREES_T100008938</name>
</gene>
<proteinExistence type="inferred from homology"/>
<sequence>MTYQPLAKNNQLKSFGPDQRYQGYRFELFWLTLSEIMKYTSYTLAFLLSIILGSSSCYCQAPFMKEVQNLKNYFNATDPGVGDTGRLFVDILKNWTEESDKKIFQSQIVSFYFKLFESFKDNQVIKKSVDIIKEDMIDKFFNSSPTKLDVFLNLTRISVNDVQVQRKAIYELLNVMIDLTPKSNQKKRKRSQMLFRGRRASR</sequence>
<dbReference type="GO" id="GO:0060333">
    <property type="term" value="P:type II interferon-mediated signaling pathway"/>
    <property type="evidence" value="ECO:0007669"/>
    <property type="project" value="UniProtKB-ARBA"/>
</dbReference>
<evidence type="ECO:0000256" key="7">
    <source>
        <dbReference type="ARBA" id="ARBA00023118"/>
    </source>
</evidence>
<dbReference type="GO" id="GO:0005125">
    <property type="term" value="F:cytokine activity"/>
    <property type="evidence" value="ECO:0007669"/>
    <property type="project" value="UniProtKB-KW"/>
</dbReference>
<dbReference type="GO" id="GO:0002250">
    <property type="term" value="P:adaptive immune response"/>
    <property type="evidence" value="ECO:0007669"/>
    <property type="project" value="TreeGrafter"/>
</dbReference>
<dbReference type="PANTHER" id="PTHR11419">
    <property type="entry name" value="INTERFERON GAMMA"/>
    <property type="match status" value="1"/>
</dbReference>
<dbReference type="EMBL" id="KB320630">
    <property type="protein sequence ID" value="ELW67025.1"/>
    <property type="molecule type" value="Genomic_DNA"/>
</dbReference>
<evidence type="ECO:0000256" key="3">
    <source>
        <dbReference type="ARBA" id="ARBA00016945"/>
    </source>
</evidence>
<evidence type="ECO:0000256" key="10">
    <source>
        <dbReference type="SAM" id="Phobius"/>
    </source>
</evidence>
<evidence type="ECO:0000313" key="12">
    <source>
        <dbReference type="Proteomes" id="UP000011518"/>
    </source>
</evidence>
<dbReference type="FunCoup" id="L9KVU0">
    <property type="interactions" value="601"/>
</dbReference>
<keyword evidence="10" id="KW-0812">Transmembrane</keyword>
<dbReference type="GO" id="GO:0005615">
    <property type="term" value="C:extracellular space"/>
    <property type="evidence" value="ECO:0007669"/>
    <property type="project" value="UniProtKB-KW"/>
</dbReference>
<evidence type="ECO:0000313" key="11">
    <source>
        <dbReference type="EMBL" id="ELW67025.1"/>
    </source>
</evidence>
<comment type="similarity">
    <text evidence="2">Belongs to the type II (or gamma) interferon family.</text>
</comment>
<dbReference type="InterPro" id="IPR002069">
    <property type="entry name" value="Interferon_gamma"/>
</dbReference>
<keyword evidence="12" id="KW-1185">Reference proteome</keyword>
<protein>
    <recommendedName>
        <fullName evidence="3">Interferon gamma</fullName>
    </recommendedName>
</protein>
<dbReference type="GO" id="GO:0006959">
    <property type="term" value="P:humoral immune response"/>
    <property type="evidence" value="ECO:0007669"/>
    <property type="project" value="TreeGrafter"/>
</dbReference>
<dbReference type="PANTHER" id="PTHR11419:SF0">
    <property type="entry name" value="INTERFERON GAMMA"/>
    <property type="match status" value="1"/>
</dbReference>
<dbReference type="GO" id="GO:0045785">
    <property type="term" value="P:positive regulation of cell adhesion"/>
    <property type="evidence" value="ECO:0007669"/>
    <property type="project" value="UniProtKB-ARBA"/>
</dbReference>